<dbReference type="STRING" id="933084.A0A067Q5E1"/>
<evidence type="ECO:0000313" key="1">
    <source>
        <dbReference type="EMBL" id="KDQ62273.1"/>
    </source>
</evidence>
<dbReference type="SUPFAM" id="SSF56399">
    <property type="entry name" value="ADP-ribosylation"/>
    <property type="match status" value="1"/>
</dbReference>
<protein>
    <recommendedName>
        <fullName evidence="3">DUF952 domain-containing protein</fullName>
    </recommendedName>
</protein>
<dbReference type="InterPro" id="IPR009297">
    <property type="entry name" value="DUF952"/>
</dbReference>
<feature type="non-terminal residue" evidence="1">
    <location>
        <position position="1"/>
    </location>
</feature>
<feature type="non-terminal residue" evidence="1">
    <location>
        <position position="77"/>
    </location>
</feature>
<dbReference type="EMBL" id="KL197711">
    <property type="protein sequence ID" value="KDQ62273.1"/>
    <property type="molecule type" value="Genomic_DNA"/>
</dbReference>
<sequence>PTYIYKILAEAPPQPLPHALELSPLDAKDGFIHMSIANRIPETASLFFSKASSIWLLKVSTEKVQEDAKLIWEGPEG</sequence>
<name>A0A067Q5E1_9AGAM</name>
<keyword evidence="2" id="KW-1185">Reference proteome</keyword>
<dbReference type="OrthoDB" id="3335358at2759"/>
<dbReference type="Proteomes" id="UP000027265">
    <property type="component" value="Unassembled WGS sequence"/>
</dbReference>
<accession>A0A067Q5E1</accession>
<dbReference type="Pfam" id="PF06108">
    <property type="entry name" value="DUF952"/>
    <property type="match status" value="1"/>
</dbReference>
<organism evidence="1 2">
    <name type="scientific">Jaapia argillacea MUCL 33604</name>
    <dbReference type="NCBI Taxonomy" id="933084"/>
    <lineage>
        <taxon>Eukaryota</taxon>
        <taxon>Fungi</taxon>
        <taxon>Dikarya</taxon>
        <taxon>Basidiomycota</taxon>
        <taxon>Agaricomycotina</taxon>
        <taxon>Agaricomycetes</taxon>
        <taxon>Agaricomycetidae</taxon>
        <taxon>Jaapiales</taxon>
        <taxon>Jaapiaceae</taxon>
        <taxon>Jaapia</taxon>
    </lineage>
</organism>
<dbReference type="HOGENOM" id="CLU_2644677_0_0_1"/>
<evidence type="ECO:0000313" key="2">
    <source>
        <dbReference type="Proteomes" id="UP000027265"/>
    </source>
</evidence>
<dbReference type="InParanoid" id="A0A067Q5E1"/>
<dbReference type="PANTHER" id="PTHR34129:SF1">
    <property type="entry name" value="DUF952 DOMAIN-CONTAINING PROTEIN"/>
    <property type="match status" value="1"/>
</dbReference>
<dbReference type="Gene3D" id="3.20.170.20">
    <property type="entry name" value="Protein of unknown function DUF952"/>
    <property type="match status" value="1"/>
</dbReference>
<reference evidence="2" key="1">
    <citation type="journal article" date="2014" name="Proc. Natl. Acad. Sci. U.S.A.">
        <title>Extensive sampling of basidiomycete genomes demonstrates inadequacy of the white-rot/brown-rot paradigm for wood decay fungi.</title>
        <authorList>
            <person name="Riley R."/>
            <person name="Salamov A.A."/>
            <person name="Brown D.W."/>
            <person name="Nagy L.G."/>
            <person name="Floudas D."/>
            <person name="Held B.W."/>
            <person name="Levasseur A."/>
            <person name="Lombard V."/>
            <person name="Morin E."/>
            <person name="Otillar R."/>
            <person name="Lindquist E.A."/>
            <person name="Sun H."/>
            <person name="LaButti K.M."/>
            <person name="Schmutz J."/>
            <person name="Jabbour D."/>
            <person name="Luo H."/>
            <person name="Baker S.E."/>
            <person name="Pisabarro A.G."/>
            <person name="Walton J.D."/>
            <person name="Blanchette R.A."/>
            <person name="Henrissat B."/>
            <person name="Martin F."/>
            <person name="Cullen D."/>
            <person name="Hibbett D.S."/>
            <person name="Grigoriev I.V."/>
        </authorList>
    </citation>
    <scope>NUCLEOTIDE SEQUENCE [LARGE SCALE GENOMIC DNA]</scope>
    <source>
        <strain evidence="2">MUCL 33604</strain>
    </source>
</reference>
<proteinExistence type="predicted"/>
<dbReference type="AlphaFoldDB" id="A0A067Q5E1"/>
<dbReference type="PANTHER" id="PTHR34129">
    <property type="entry name" value="BLR1139 PROTEIN"/>
    <property type="match status" value="1"/>
</dbReference>
<evidence type="ECO:0008006" key="3">
    <source>
        <dbReference type="Google" id="ProtNLM"/>
    </source>
</evidence>
<gene>
    <name evidence="1" type="ORF">JAAARDRAFT_83413</name>
</gene>